<evidence type="ECO:0000313" key="2">
    <source>
        <dbReference type="EMBL" id="OWA55384.1"/>
    </source>
</evidence>
<reference evidence="3" key="1">
    <citation type="submission" date="2017-01" db="EMBL/GenBank/DDBJ databases">
        <title>Comparative genomics of anhydrobiosis in the tardigrade Hypsibius dujardini.</title>
        <authorList>
            <person name="Yoshida Y."/>
            <person name="Koutsovoulos G."/>
            <person name="Laetsch D."/>
            <person name="Stevens L."/>
            <person name="Kumar S."/>
            <person name="Horikawa D."/>
            <person name="Ishino K."/>
            <person name="Komine S."/>
            <person name="Tomita M."/>
            <person name="Blaxter M."/>
            <person name="Arakawa K."/>
        </authorList>
    </citation>
    <scope>NUCLEOTIDE SEQUENCE [LARGE SCALE GENOMIC DNA]</scope>
    <source>
        <strain evidence="3">Z151</strain>
    </source>
</reference>
<dbReference type="AlphaFoldDB" id="A0A9X6RP99"/>
<feature type="non-terminal residue" evidence="2">
    <location>
        <position position="1"/>
    </location>
</feature>
<feature type="compositionally biased region" description="Polar residues" evidence="1">
    <location>
        <begin position="86"/>
        <end position="101"/>
    </location>
</feature>
<sequence>TTVIRTRLVRKLASLPAQLRLHKTNPPDFETNPPEMKFGLRDEASDNLHHNGSTCKICGLVGAHPQSTAPTHEAIRVVNRQVDVTAPTTGNLSASETSPSPDSEYFPRNRYPRQRNGENDGFKQPFIANQVMQQFRRDRQHDFFPKGAGKT</sequence>
<feature type="region of interest" description="Disordered" evidence="1">
    <location>
        <begin position="82"/>
        <end position="124"/>
    </location>
</feature>
<gene>
    <name evidence="2" type="ORF">BV898_19768</name>
</gene>
<evidence type="ECO:0000256" key="1">
    <source>
        <dbReference type="SAM" id="MobiDB-lite"/>
    </source>
</evidence>
<accession>A0A9X6RP99</accession>
<dbReference type="Proteomes" id="UP000192578">
    <property type="component" value="Unassembled WGS sequence"/>
</dbReference>
<comment type="caution">
    <text evidence="2">The sequence shown here is derived from an EMBL/GenBank/DDBJ whole genome shotgun (WGS) entry which is preliminary data.</text>
</comment>
<evidence type="ECO:0000313" key="3">
    <source>
        <dbReference type="Proteomes" id="UP000192578"/>
    </source>
</evidence>
<protein>
    <submittedName>
        <fullName evidence="2">Uncharacterized protein</fullName>
    </submittedName>
</protein>
<keyword evidence="3" id="KW-1185">Reference proteome</keyword>
<organism evidence="2 3">
    <name type="scientific">Hypsibius exemplaris</name>
    <name type="common">Freshwater tardigrade</name>
    <dbReference type="NCBI Taxonomy" id="2072580"/>
    <lineage>
        <taxon>Eukaryota</taxon>
        <taxon>Metazoa</taxon>
        <taxon>Ecdysozoa</taxon>
        <taxon>Tardigrada</taxon>
        <taxon>Eutardigrada</taxon>
        <taxon>Parachela</taxon>
        <taxon>Hypsibioidea</taxon>
        <taxon>Hypsibiidae</taxon>
        <taxon>Hypsibius</taxon>
    </lineage>
</organism>
<dbReference type="EMBL" id="MTYJ01000723">
    <property type="protein sequence ID" value="OWA55384.1"/>
    <property type="molecule type" value="Genomic_DNA"/>
</dbReference>
<proteinExistence type="predicted"/>
<name>A0A9X6RP99_HYPEX</name>